<keyword evidence="2" id="KW-0812">Transmembrane</keyword>
<comment type="caution">
    <text evidence="4">The sequence shown here is derived from an EMBL/GenBank/DDBJ whole genome shotgun (WGS) entry which is preliminary data.</text>
</comment>
<dbReference type="AlphaFoldDB" id="A0A4Y3WMV7"/>
<proteinExistence type="predicted"/>
<keyword evidence="2" id="KW-1133">Transmembrane helix</keyword>
<keyword evidence="2" id="KW-0472">Membrane</keyword>
<dbReference type="Proteomes" id="UP000320338">
    <property type="component" value="Unassembled WGS sequence"/>
</dbReference>
<evidence type="ECO:0000256" key="2">
    <source>
        <dbReference type="SAM" id="Phobius"/>
    </source>
</evidence>
<feature type="region of interest" description="Disordered" evidence="1">
    <location>
        <begin position="22"/>
        <end position="43"/>
    </location>
</feature>
<accession>A0A4Y3WMV7</accession>
<evidence type="ECO:0000313" key="5">
    <source>
        <dbReference type="Proteomes" id="UP000320338"/>
    </source>
</evidence>
<dbReference type="Pfam" id="PF14230">
    <property type="entry name" value="DUF4333"/>
    <property type="match status" value="1"/>
</dbReference>
<feature type="transmembrane region" description="Helical" evidence="2">
    <location>
        <begin position="51"/>
        <end position="75"/>
    </location>
</feature>
<keyword evidence="5" id="KW-1185">Reference proteome</keyword>
<gene>
    <name evidence="4" type="ORF">PHY01_24860</name>
</gene>
<evidence type="ECO:0000259" key="3">
    <source>
        <dbReference type="Pfam" id="PF14230"/>
    </source>
</evidence>
<evidence type="ECO:0000313" key="4">
    <source>
        <dbReference type="EMBL" id="GEC20203.1"/>
    </source>
</evidence>
<reference evidence="4 5" key="1">
    <citation type="submission" date="2019-06" db="EMBL/GenBank/DDBJ databases">
        <title>Whole genome shotgun sequence of Pseudonocardia hydrocarbonoxydans NBRC 14498.</title>
        <authorList>
            <person name="Hosoyama A."/>
            <person name="Uohara A."/>
            <person name="Ohji S."/>
            <person name="Ichikawa N."/>
        </authorList>
    </citation>
    <scope>NUCLEOTIDE SEQUENCE [LARGE SCALE GENOMIC DNA]</scope>
    <source>
        <strain evidence="4 5">NBRC 14498</strain>
    </source>
</reference>
<sequence>MYERTTVVPHFAGPSHPYGAPQFPPAAPPFPPAAPPFPPAAPPPPRRRTGLVVGLVLWVVLLLGAAGVVAFLLLAPARLDVDDVRSEIVRVTQEEVGIVPVDVACPETIDVAAGTVTTCTATLDGQPLSYGVRQDDDRGNLTITHDRTLLVAELETTTAELLSTEVGEEIVVACGSDERTVLVNAPGTPIACGAANVADPSLVAEVTVTVDAEGTLTYEVL</sequence>
<dbReference type="InterPro" id="IPR025637">
    <property type="entry name" value="DUF4333"/>
</dbReference>
<feature type="domain" description="DUF4333" evidence="3">
    <location>
        <begin position="67"/>
        <end position="139"/>
    </location>
</feature>
<dbReference type="RefSeq" id="WP_170183778.1">
    <property type="nucleotide sequence ID" value="NZ_BAAARZ010000008.1"/>
</dbReference>
<organism evidence="4 5">
    <name type="scientific">Pseudonocardia hydrocarbonoxydans</name>
    <dbReference type="NCBI Taxonomy" id="76726"/>
    <lineage>
        <taxon>Bacteria</taxon>
        <taxon>Bacillati</taxon>
        <taxon>Actinomycetota</taxon>
        <taxon>Actinomycetes</taxon>
        <taxon>Pseudonocardiales</taxon>
        <taxon>Pseudonocardiaceae</taxon>
        <taxon>Pseudonocardia</taxon>
    </lineage>
</organism>
<evidence type="ECO:0000256" key="1">
    <source>
        <dbReference type="SAM" id="MobiDB-lite"/>
    </source>
</evidence>
<name>A0A4Y3WMV7_9PSEU</name>
<protein>
    <recommendedName>
        <fullName evidence="3">DUF4333 domain-containing protein</fullName>
    </recommendedName>
</protein>
<dbReference type="EMBL" id="BJNG01000017">
    <property type="protein sequence ID" value="GEC20203.1"/>
    <property type="molecule type" value="Genomic_DNA"/>
</dbReference>